<sequence>MEFAREPQERLFQVVHRTVYEYDDDVTSSYGRGFLCPREFEGQRRLSHSVTVDPEPEDQSTGIDAFGNHDFYFHVTRTHRRLVVDAASQIAVRSGFSSWEDWDDRAEWEDVRLRLNQEPLAQQYVLDLDPPEITEEVLAWAAPTFSPRRPLIDVVAELTHRIHHELSYTQGSTTVSTKVASVLAQRSGVCQDFARLAIACLRGHGLAARYVSGYLLTNPPPGQPKLVGADATHAWPAVGFGRGRWLAFDPTNDKIVGNEYVTCAWGRDYADVPPLRGVIYSEAKSSTIGVSVDVAEL</sequence>
<dbReference type="PANTHER" id="PTHR33490">
    <property type="entry name" value="BLR5614 PROTEIN-RELATED"/>
    <property type="match status" value="1"/>
</dbReference>
<reference evidence="2 3" key="1">
    <citation type="journal article" date="2010" name="Stand. Genomic Sci.">
        <title>Complete genome sequence of Segniliparus rotundus type strain (CDC 1076).</title>
        <authorList>
            <person name="Sikorski J."/>
            <person name="Lapidus A."/>
            <person name="Copeland A."/>
            <person name="Misra M."/>
            <person name="Glavina Del Rio T."/>
            <person name="Nolan M."/>
            <person name="Lucas S."/>
            <person name="Chen F."/>
            <person name="Tice H."/>
            <person name="Cheng J.F."/>
            <person name="Jando M."/>
            <person name="Schneider S."/>
            <person name="Bruce D."/>
            <person name="Goodwin L."/>
            <person name="Pitluck S."/>
            <person name="Liolios K."/>
            <person name="Mikhailova N."/>
            <person name="Pati A."/>
            <person name="Ivanova N."/>
            <person name="Mavromatis K."/>
            <person name="Chen A."/>
            <person name="Palaniappan K."/>
            <person name="Chertkov O."/>
            <person name="Land M."/>
            <person name="Hauser L."/>
            <person name="Chang Y.J."/>
            <person name="Jeffries C.D."/>
            <person name="Brettin T."/>
            <person name="Detter J.C."/>
            <person name="Han C."/>
            <person name="Rohde M."/>
            <person name="Goker M."/>
            <person name="Bristow J."/>
            <person name="Eisen J.A."/>
            <person name="Markowitz V."/>
            <person name="Hugenholtz P."/>
            <person name="Kyrpides N.C."/>
            <person name="Klenk H.P."/>
        </authorList>
    </citation>
    <scope>NUCLEOTIDE SEQUENCE [LARGE SCALE GENOMIC DNA]</scope>
    <source>
        <strain evidence="3">ATCC BAA-972 / CDC 1076 / CIP 108378 / DSM 44985 / JCM 13578</strain>
    </source>
</reference>
<dbReference type="STRING" id="640132.Srot_1704"/>
<dbReference type="PANTHER" id="PTHR33490:SF7">
    <property type="entry name" value="BLR2979 PROTEIN"/>
    <property type="match status" value="1"/>
</dbReference>
<proteinExistence type="predicted"/>
<dbReference type="AlphaFoldDB" id="D6Z884"/>
<gene>
    <name evidence="2" type="ordered locus">Srot_1704</name>
</gene>
<protein>
    <submittedName>
        <fullName evidence="2">Transglutaminase domain protein</fullName>
    </submittedName>
</protein>
<dbReference type="InterPro" id="IPR002931">
    <property type="entry name" value="Transglutaminase-like"/>
</dbReference>
<name>D6Z884_SEGRD</name>
<evidence type="ECO:0000313" key="2">
    <source>
        <dbReference type="EMBL" id="ADG98164.1"/>
    </source>
</evidence>
<feature type="domain" description="Transglutaminase-like" evidence="1">
    <location>
        <begin position="182"/>
        <end position="252"/>
    </location>
</feature>
<evidence type="ECO:0000313" key="3">
    <source>
        <dbReference type="Proteomes" id="UP000002247"/>
    </source>
</evidence>
<dbReference type="HOGENOM" id="CLU_008973_0_0_11"/>
<organism evidence="2 3">
    <name type="scientific">Segniliparus rotundus (strain ATCC BAA-972 / CDC 1076 / CIP 108378 / DSM 44985 / JCM 13578)</name>
    <dbReference type="NCBI Taxonomy" id="640132"/>
    <lineage>
        <taxon>Bacteria</taxon>
        <taxon>Bacillati</taxon>
        <taxon>Actinomycetota</taxon>
        <taxon>Actinomycetes</taxon>
        <taxon>Mycobacteriales</taxon>
        <taxon>Segniliparaceae</taxon>
        <taxon>Segniliparus</taxon>
    </lineage>
</organism>
<dbReference type="InterPro" id="IPR013589">
    <property type="entry name" value="Bac_transglu_N"/>
</dbReference>
<dbReference type="KEGG" id="srt:Srot_1704"/>
<keyword evidence="3" id="KW-1185">Reference proteome</keyword>
<dbReference type="Pfam" id="PF08379">
    <property type="entry name" value="Bact_transglu_N"/>
    <property type="match status" value="1"/>
</dbReference>
<dbReference type="Gene3D" id="3.10.620.30">
    <property type="match status" value="1"/>
</dbReference>
<dbReference type="RefSeq" id="WP_013138617.1">
    <property type="nucleotide sequence ID" value="NC_014168.1"/>
</dbReference>
<dbReference type="SUPFAM" id="SSF54001">
    <property type="entry name" value="Cysteine proteinases"/>
    <property type="match status" value="1"/>
</dbReference>
<dbReference type="eggNOG" id="COG1305">
    <property type="taxonomic scope" value="Bacteria"/>
</dbReference>
<accession>D6Z884</accession>
<dbReference type="Pfam" id="PF01841">
    <property type="entry name" value="Transglut_core"/>
    <property type="match status" value="1"/>
</dbReference>
<dbReference type="SMART" id="SM00460">
    <property type="entry name" value="TGc"/>
    <property type="match status" value="1"/>
</dbReference>
<evidence type="ECO:0000259" key="1">
    <source>
        <dbReference type="SMART" id="SM00460"/>
    </source>
</evidence>
<dbReference type="InterPro" id="IPR038765">
    <property type="entry name" value="Papain-like_cys_pep_sf"/>
</dbReference>
<dbReference type="Proteomes" id="UP000002247">
    <property type="component" value="Chromosome"/>
</dbReference>
<dbReference type="OrthoDB" id="9804023at2"/>
<dbReference type="EMBL" id="CP001958">
    <property type="protein sequence ID" value="ADG98164.1"/>
    <property type="molecule type" value="Genomic_DNA"/>
</dbReference>